<organism evidence="1 2">
    <name type="scientific">Portunus trituberculatus</name>
    <name type="common">Swimming crab</name>
    <name type="synonym">Neptunus trituberculatus</name>
    <dbReference type="NCBI Taxonomy" id="210409"/>
    <lineage>
        <taxon>Eukaryota</taxon>
        <taxon>Metazoa</taxon>
        <taxon>Ecdysozoa</taxon>
        <taxon>Arthropoda</taxon>
        <taxon>Crustacea</taxon>
        <taxon>Multicrustacea</taxon>
        <taxon>Malacostraca</taxon>
        <taxon>Eumalacostraca</taxon>
        <taxon>Eucarida</taxon>
        <taxon>Decapoda</taxon>
        <taxon>Pleocyemata</taxon>
        <taxon>Brachyura</taxon>
        <taxon>Eubrachyura</taxon>
        <taxon>Portunoidea</taxon>
        <taxon>Portunidae</taxon>
        <taxon>Portuninae</taxon>
        <taxon>Portunus</taxon>
    </lineage>
</organism>
<dbReference type="AlphaFoldDB" id="A0A5B7CGU1"/>
<name>A0A5B7CGU1_PORTR</name>
<gene>
    <name evidence="1" type="ORF">E2C01_001249</name>
</gene>
<accession>A0A5B7CGU1</accession>
<sequence length="43" mass="5169">MPYVEWFEVAYMSPWYPGSRWLHQRCAWVGTTKNKISCTTNGW</sequence>
<dbReference type="EMBL" id="VSRR010000039">
    <property type="protein sequence ID" value="MPC08659.1"/>
    <property type="molecule type" value="Genomic_DNA"/>
</dbReference>
<evidence type="ECO:0000313" key="2">
    <source>
        <dbReference type="Proteomes" id="UP000324222"/>
    </source>
</evidence>
<keyword evidence="2" id="KW-1185">Reference proteome</keyword>
<dbReference type="Proteomes" id="UP000324222">
    <property type="component" value="Unassembled WGS sequence"/>
</dbReference>
<evidence type="ECO:0000313" key="1">
    <source>
        <dbReference type="EMBL" id="MPC08659.1"/>
    </source>
</evidence>
<protein>
    <submittedName>
        <fullName evidence="1">Uncharacterized protein</fullName>
    </submittedName>
</protein>
<reference evidence="1 2" key="1">
    <citation type="submission" date="2019-05" db="EMBL/GenBank/DDBJ databases">
        <title>Another draft genome of Portunus trituberculatus and its Hox gene families provides insights of decapod evolution.</title>
        <authorList>
            <person name="Jeong J.-H."/>
            <person name="Song I."/>
            <person name="Kim S."/>
            <person name="Choi T."/>
            <person name="Kim D."/>
            <person name="Ryu S."/>
            <person name="Kim W."/>
        </authorList>
    </citation>
    <scope>NUCLEOTIDE SEQUENCE [LARGE SCALE GENOMIC DNA]</scope>
    <source>
        <tissue evidence="1">Muscle</tissue>
    </source>
</reference>
<comment type="caution">
    <text evidence="1">The sequence shown here is derived from an EMBL/GenBank/DDBJ whole genome shotgun (WGS) entry which is preliminary data.</text>
</comment>
<proteinExistence type="predicted"/>